<proteinExistence type="predicted"/>
<dbReference type="Gene3D" id="1.20.1070.10">
    <property type="entry name" value="Rhodopsin 7-helix transmembrane proteins"/>
    <property type="match status" value="1"/>
</dbReference>
<protein>
    <recommendedName>
        <fullName evidence="4">G-protein coupled receptors family 1 profile domain-containing protein</fullName>
    </recommendedName>
</protein>
<keyword evidence="3" id="KW-1185">Reference proteome</keyword>
<organism evidence="2 3">
    <name type="scientific">Pocillopora damicornis</name>
    <name type="common">Cauliflower coral</name>
    <name type="synonym">Millepora damicornis</name>
    <dbReference type="NCBI Taxonomy" id="46731"/>
    <lineage>
        <taxon>Eukaryota</taxon>
        <taxon>Metazoa</taxon>
        <taxon>Cnidaria</taxon>
        <taxon>Anthozoa</taxon>
        <taxon>Hexacorallia</taxon>
        <taxon>Scleractinia</taxon>
        <taxon>Astrocoeniina</taxon>
        <taxon>Pocilloporidae</taxon>
        <taxon>Pocillopora</taxon>
    </lineage>
</organism>
<evidence type="ECO:0000256" key="1">
    <source>
        <dbReference type="SAM" id="Phobius"/>
    </source>
</evidence>
<dbReference type="Proteomes" id="UP000275408">
    <property type="component" value="Unassembled WGS sequence"/>
</dbReference>
<accession>A0A3M6UGA1</accession>
<feature type="transmembrane region" description="Helical" evidence="1">
    <location>
        <begin position="106"/>
        <end position="127"/>
    </location>
</feature>
<keyword evidence="1" id="KW-0812">Transmembrane</keyword>
<sequence>MVGLYSRVTYTLWLKRDTDYRLTFQQKEELHVRVEVWQEISFPHLISKFCCFTILPSILAPQGVIKGRKRITLMVVAVSVTFAICWGTNQIDYAMMYVASCDIDKVPVAICNIMVLSNFAVNVLVYLSL</sequence>
<comment type="caution">
    <text evidence="2">The sequence shown here is derived from an EMBL/GenBank/DDBJ whole genome shotgun (WGS) entry which is preliminary data.</text>
</comment>
<gene>
    <name evidence="2" type="ORF">pdam_00004221</name>
</gene>
<keyword evidence="1" id="KW-0472">Membrane</keyword>
<feature type="transmembrane region" description="Helical" evidence="1">
    <location>
        <begin position="71"/>
        <end position="91"/>
    </location>
</feature>
<evidence type="ECO:0008006" key="4">
    <source>
        <dbReference type="Google" id="ProtNLM"/>
    </source>
</evidence>
<dbReference type="AlphaFoldDB" id="A0A3M6UGA1"/>
<keyword evidence="1" id="KW-1133">Transmembrane helix</keyword>
<name>A0A3M6UGA1_POCDA</name>
<evidence type="ECO:0000313" key="2">
    <source>
        <dbReference type="EMBL" id="RMX52656.1"/>
    </source>
</evidence>
<dbReference type="SUPFAM" id="SSF81321">
    <property type="entry name" value="Family A G protein-coupled receptor-like"/>
    <property type="match status" value="1"/>
</dbReference>
<evidence type="ECO:0000313" key="3">
    <source>
        <dbReference type="Proteomes" id="UP000275408"/>
    </source>
</evidence>
<reference evidence="2 3" key="1">
    <citation type="journal article" date="2018" name="Sci. Rep.">
        <title>Comparative analysis of the Pocillopora damicornis genome highlights role of immune system in coral evolution.</title>
        <authorList>
            <person name="Cunning R."/>
            <person name="Bay R.A."/>
            <person name="Gillette P."/>
            <person name="Baker A.C."/>
            <person name="Traylor-Knowles N."/>
        </authorList>
    </citation>
    <scope>NUCLEOTIDE SEQUENCE [LARGE SCALE GENOMIC DNA]</scope>
    <source>
        <strain evidence="2">RSMAS</strain>
        <tissue evidence="2">Whole animal</tissue>
    </source>
</reference>
<dbReference type="EMBL" id="RCHS01001596">
    <property type="protein sequence ID" value="RMX52656.1"/>
    <property type="molecule type" value="Genomic_DNA"/>
</dbReference>